<dbReference type="SMART" id="SM00507">
    <property type="entry name" value="HNHc"/>
    <property type="match status" value="1"/>
</dbReference>
<proteinExistence type="predicted"/>
<keyword evidence="3" id="KW-1185">Reference proteome</keyword>
<keyword evidence="2" id="KW-0540">Nuclease</keyword>
<reference evidence="2 3" key="1">
    <citation type="submission" date="2019-04" db="EMBL/GenBank/DDBJ databases">
        <title>Three New Species of Nocardioides, Nocardioides euryhalodurans sp. nov., Nocardioides seonyuensis sp. nov. and Nocardioides eburneoflavus sp. nov. Isolated from Soil.</title>
        <authorList>
            <person name="Roh S.G."/>
            <person name="Lee C."/>
            <person name="Kim M.-K."/>
            <person name="Kim S.B."/>
        </authorList>
    </citation>
    <scope>NUCLEOTIDE SEQUENCE [LARGE SCALE GENOMIC DNA]</scope>
    <source>
        <strain evidence="2 3">MMS17-SY213</strain>
    </source>
</reference>
<dbReference type="OrthoDB" id="3634417at2"/>
<dbReference type="CDD" id="cd00085">
    <property type="entry name" value="HNHc"/>
    <property type="match status" value="1"/>
</dbReference>
<feature type="domain" description="HNH nuclease" evidence="1">
    <location>
        <begin position="487"/>
        <end position="540"/>
    </location>
</feature>
<protein>
    <submittedName>
        <fullName evidence="2">HNH endonuclease</fullName>
    </submittedName>
</protein>
<comment type="caution">
    <text evidence="2">The sequence shown here is derived from an EMBL/GenBank/DDBJ whole genome shotgun (WGS) entry which is preliminary data.</text>
</comment>
<dbReference type="InterPro" id="IPR003615">
    <property type="entry name" value="HNH_nuc"/>
</dbReference>
<dbReference type="EMBL" id="SRRO01000001">
    <property type="protein sequence ID" value="TGN63373.1"/>
    <property type="molecule type" value="Genomic_DNA"/>
</dbReference>
<keyword evidence="2" id="KW-0378">Hydrolase</keyword>
<keyword evidence="2" id="KW-0255">Endonuclease</keyword>
<sequence>MGCAVPASRRRLLLVASCTGGPTGRSGHCRDQAAQACSQGRPRARTTARRHHEDRGWDRTRIAELPRVIWREIRALVCGADDGAPAPGISEVHYSRVNVGAIAANWASPRSPYLADHRSLWSTPASPNPMSGVTVGALWKSAFMTAIPHFDDHHLVAFAKSLEADLAALGERPLWSMSTQDAEDALVSLTRARGQLDALLMRVLRQAEAVGAGLDTGATSTVNWWSHVTRTSRAEAHRTARLARSLEDHAEVSQALVAGDVRTDQARVVVESVDDLPQTVADWVPEAATRFLLGKTGEHDAKALRVLGRRVLEVVDPVAADVEEARRLEAEEADALAAASFTMVDDGHGSCHGRFTIPSLHGAMLAKDLKARAARRVDASTHAEDGSDAGAARLGRHRMGLALVDYIETRPRQSVPTAGGLAATVVVTMELEALLGGLKAASLDTGGRISAGEARRLACRAGIIPVVLGGPSVPLDVGRRRRFHTEAQRIAMGIRDGGCTADGCDAPPGMTEAHHDEVPWSRGGRTSVTKGRLLCPPHHRRIHDPAFQHHLDKHGKVRFTRRT</sequence>
<accession>A0A4Z1CIV8</accession>
<organism evidence="2 3">
    <name type="scientific">Nocardioides eburneiflavus</name>
    <dbReference type="NCBI Taxonomy" id="2518372"/>
    <lineage>
        <taxon>Bacteria</taxon>
        <taxon>Bacillati</taxon>
        <taxon>Actinomycetota</taxon>
        <taxon>Actinomycetes</taxon>
        <taxon>Propionibacteriales</taxon>
        <taxon>Nocardioidaceae</taxon>
        <taxon>Nocardioides</taxon>
    </lineage>
</organism>
<evidence type="ECO:0000313" key="2">
    <source>
        <dbReference type="EMBL" id="TGN63373.1"/>
    </source>
</evidence>
<dbReference type="GO" id="GO:0004519">
    <property type="term" value="F:endonuclease activity"/>
    <property type="evidence" value="ECO:0007669"/>
    <property type="project" value="UniProtKB-KW"/>
</dbReference>
<dbReference type="AlphaFoldDB" id="A0A4Z1CIV8"/>
<dbReference type="InterPro" id="IPR003870">
    <property type="entry name" value="DUF222"/>
</dbReference>
<dbReference type="Pfam" id="PF02720">
    <property type="entry name" value="DUF222"/>
    <property type="match status" value="1"/>
</dbReference>
<name>A0A4Z1CIV8_9ACTN</name>
<evidence type="ECO:0000313" key="3">
    <source>
        <dbReference type="Proteomes" id="UP000297496"/>
    </source>
</evidence>
<dbReference type="Proteomes" id="UP000297496">
    <property type="component" value="Unassembled WGS sequence"/>
</dbReference>
<evidence type="ECO:0000259" key="1">
    <source>
        <dbReference type="SMART" id="SM00507"/>
    </source>
</evidence>
<gene>
    <name evidence="2" type="ORF">EXE59_04990</name>
</gene>